<name>A0A069DCB1_9BACE</name>
<dbReference type="eggNOG" id="ENOG5033WQZ">
    <property type="taxonomic scope" value="Bacteria"/>
</dbReference>
<dbReference type="EMBL" id="BAJS01000033">
    <property type="protein sequence ID" value="GAK37959.1"/>
    <property type="molecule type" value="Genomic_DNA"/>
</dbReference>
<protein>
    <submittedName>
        <fullName evidence="1">Uncharacterized protein</fullName>
    </submittedName>
</protein>
<proteinExistence type="predicted"/>
<dbReference type="Proteomes" id="UP000027601">
    <property type="component" value="Unassembled WGS sequence"/>
</dbReference>
<sequence>MGIARIAYGTVGDGVPASAFTDLPLPTKSSVAFNFQDPKEVRIDVEGSSDPLYVTLVKDSTDYIEFSLPTPSNDVIKEMTGGELDAETDKWSESVETPDINKSFQIDTPVRNGKYVRYTIVNGKVAAKLSQAPGAEQPELLLVRVYKQAAITAAGLKKTAFTREVLAPTAG</sequence>
<evidence type="ECO:0000313" key="1">
    <source>
        <dbReference type="EMBL" id="GAK37959.1"/>
    </source>
</evidence>
<accession>A0A069DCB1</accession>
<organism evidence="1 2">
    <name type="scientific">Bacteroides graminisolvens DSM 19988 = JCM 15093</name>
    <dbReference type="NCBI Taxonomy" id="1121097"/>
    <lineage>
        <taxon>Bacteria</taxon>
        <taxon>Pseudomonadati</taxon>
        <taxon>Bacteroidota</taxon>
        <taxon>Bacteroidia</taxon>
        <taxon>Bacteroidales</taxon>
        <taxon>Bacteroidaceae</taxon>
        <taxon>Bacteroides</taxon>
    </lineage>
</organism>
<reference evidence="1 2" key="1">
    <citation type="journal article" date="2015" name="Microbes Environ.">
        <title>Distribution and evolution of nitrogen fixation genes in the phylum bacteroidetes.</title>
        <authorList>
            <person name="Inoue J."/>
            <person name="Oshima K."/>
            <person name="Suda W."/>
            <person name="Sakamoto M."/>
            <person name="Iino T."/>
            <person name="Noda S."/>
            <person name="Hongoh Y."/>
            <person name="Hattori M."/>
            <person name="Ohkuma M."/>
        </authorList>
    </citation>
    <scope>NUCLEOTIDE SEQUENCE [LARGE SCALE GENOMIC DNA]</scope>
    <source>
        <strain evidence="1 2">JCM 15093</strain>
    </source>
</reference>
<comment type="caution">
    <text evidence="1">The sequence shown here is derived from an EMBL/GenBank/DDBJ whole genome shotgun (WGS) entry which is preliminary data.</text>
</comment>
<keyword evidence="2" id="KW-1185">Reference proteome</keyword>
<dbReference type="AlphaFoldDB" id="A0A069DCB1"/>
<dbReference type="STRING" id="1121097.GCA_000428125_02354"/>
<gene>
    <name evidence="1" type="ORF">JCM15093_3250</name>
</gene>
<evidence type="ECO:0000313" key="2">
    <source>
        <dbReference type="Proteomes" id="UP000027601"/>
    </source>
</evidence>